<evidence type="ECO:0000313" key="5">
    <source>
        <dbReference type="Proteomes" id="UP000017396"/>
    </source>
</evidence>
<dbReference type="SUPFAM" id="SSF142433">
    <property type="entry name" value="CinA-like"/>
    <property type="match status" value="1"/>
</dbReference>
<dbReference type="InterPro" id="IPR036653">
    <property type="entry name" value="CinA-like_C"/>
</dbReference>
<dbReference type="NCBIfam" id="NF001813">
    <property type="entry name" value="PRK00549.1"/>
    <property type="match status" value="1"/>
</dbReference>
<dbReference type="RefSeq" id="WP_023174863.1">
    <property type="nucleotide sequence ID" value="NC_022600.1"/>
</dbReference>
<dbReference type="InterPro" id="IPR008135">
    <property type="entry name" value="Competence-induced_CinA"/>
</dbReference>
<dbReference type="InterPro" id="IPR036425">
    <property type="entry name" value="MoaB/Mog-like_dom_sf"/>
</dbReference>
<gene>
    <name evidence="4" type="primary">cinA</name>
    <name evidence="4" type="ORF">GKIL_3328</name>
</gene>
<feature type="domain" description="MoaB/Mog" evidence="3">
    <location>
        <begin position="6"/>
        <end position="174"/>
    </location>
</feature>
<dbReference type="SUPFAM" id="SSF53218">
    <property type="entry name" value="Molybdenum cofactor biosynthesis proteins"/>
    <property type="match status" value="1"/>
</dbReference>
<dbReference type="Gene3D" id="3.30.70.2860">
    <property type="match status" value="1"/>
</dbReference>
<feature type="region of interest" description="Disordered" evidence="2">
    <location>
        <begin position="109"/>
        <end position="129"/>
    </location>
</feature>
<dbReference type="NCBIfam" id="TIGR00199">
    <property type="entry name" value="PncC_domain"/>
    <property type="match status" value="1"/>
</dbReference>
<name>U5QPM3_GLOK1</name>
<dbReference type="STRING" id="1183438.GKIL_3328"/>
<dbReference type="PATRIC" id="fig|1183438.3.peg.3271"/>
<dbReference type="PANTHER" id="PTHR13939:SF0">
    <property type="entry name" value="NMN AMIDOHYDROLASE-LIKE PROTEIN YFAY"/>
    <property type="match status" value="1"/>
</dbReference>
<dbReference type="NCBIfam" id="TIGR00200">
    <property type="entry name" value="cinA_nterm"/>
    <property type="match status" value="1"/>
</dbReference>
<reference evidence="4 5" key="1">
    <citation type="journal article" date="2013" name="PLoS ONE">
        <title>Cultivation and Complete Genome Sequencing of Gloeobacter kilaueensis sp. nov., from a Lava Cave in Kilauea Caldera, Hawai'i.</title>
        <authorList>
            <person name="Saw J.H."/>
            <person name="Schatz M."/>
            <person name="Brown M.V."/>
            <person name="Kunkel D.D."/>
            <person name="Foster J.S."/>
            <person name="Shick H."/>
            <person name="Christensen S."/>
            <person name="Hou S."/>
            <person name="Wan X."/>
            <person name="Donachie S.P."/>
        </authorList>
    </citation>
    <scope>NUCLEOTIDE SEQUENCE [LARGE SCALE GENOMIC DNA]</scope>
    <source>
        <strain evidence="5">JS</strain>
    </source>
</reference>
<comment type="similarity">
    <text evidence="1">Belongs to the CinA family.</text>
</comment>
<dbReference type="Gene3D" id="3.40.980.10">
    <property type="entry name" value="MoaB/Mog-like domain"/>
    <property type="match status" value="1"/>
</dbReference>
<sequence>MAVSAEILCIGTELLLGQIVNTNARFLAQELAALGIPHHYQSVVGDNPERIHHALDVAMARSGLILTTGGLGPTADDLTHPTIAEHFGVPLVRHPEQLTRIEARFRARQRPMSATNARQADLPAGAEVLPNPTGTAPGILWQARPQVLILTFPGVPAEMRAMWQQTAVPFLRSKGWGQEVFISRTLRHWGISESLLAEKAAAYLAQDNPTVAPYAGDGEVKLRITARAATPEAARALIAPVEAGLRALAGDDCYGADDETLASVCGKLLVSTGTTLSVAESCTGGLVGAAITAVPGASRYFAGGVLAYDNALKTQLLAVEEEILIAHGAVSEPAVRQMAEGVRRLTSSDWGLALTGISGPEGGTEQKPVGLVYLALAGPQGTRVQELRLGAERGREAIRLVSSQSALDLLRREIIAQRASGMLKG</sequence>
<accession>U5QPM3</accession>
<dbReference type="InterPro" id="IPR050101">
    <property type="entry name" value="CinA"/>
</dbReference>
<dbReference type="eggNOG" id="COG1058">
    <property type="taxonomic scope" value="Bacteria"/>
</dbReference>
<dbReference type="Pfam" id="PF18146">
    <property type="entry name" value="CinA_KH"/>
    <property type="match status" value="1"/>
</dbReference>
<proteinExistence type="inferred from homology"/>
<dbReference type="OrthoDB" id="9801454at2"/>
<dbReference type="CDD" id="cd00885">
    <property type="entry name" value="cinA"/>
    <property type="match status" value="1"/>
</dbReference>
<dbReference type="InterPro" id="IPR041424">
    <property type="entry name" value="CinA_KH"/>
</dbReference>
<dbReference type="HOGENOM" id="CLU_030805_9_3_3"/>
<dbReference type="InterPro" id="IPR001453">
    <property type="entry name" value="MoaB/Mog_dom"/>
</dbReference>
<dbReference type="Pfam" id="PF00994">
    <property type="entry name" value="MoCF_biosynth"/>
    <property type="match status" value="1"/>
</dbReference>
<evidence type="ECO:0000256" key="2">
    <source>
        <dbReference type="SAM" id="MobiDB-lite"/>
    </source>
</evidence>
<dbReference type="PIRSF" id="PIRSF006728">
    <property type="entry name" value="CinA"/>
    <property type="match status" value="1"/>
</dbReference>
<dbReference type="Pfam" id="PF02464">
    <property type="entry name" value="CinA"/>
    <property type="match status" value="1"/>
</dbReference>
<dbReference type="AlphaFoldDB" id="U5QPM3"/>
<dbReference type="Proteomes" id="UP000017396">
    <property type="component" value="Chromosome"/>
</dbReference>
<evidence type="ECO:0000256" key="1">
    <source>
        <dbReference type="HAMAP-Rule" id="MF_00226"/>
    </source>
</evidence>
<dbReference type="HAMAP" id="MF_00226_B">
    <property type="entry name" value="CinA_B"/>
    <property type="match status" value="1"/>
</dbReference>
<dbReference type="KEGG" id="glj:GKIL_3328"/>
<evidence type="ECO:0000259" key="3">
    <source>
        <dbReference type="SMART" id="SM00852"/>
    </source>
</evidence>
<evidence type="ECO:0000313" key="4">
    <source>
        <dbReference type="EMBL" id="AGY59574.1"/>
    </source>
</evidence>
<keyword evidence="5" id="KW-1185">Reference proteome</keyword>
<dbReference type="InterPro" id="IPR008136">
    <property type="entry name" value="CinA_C"/>
</dbReference>
<dbReference type="PANTHER" id="PTHR13939">
    <property type="entry name" value="NICOTINAMIDE-NUCLEOTIDE AMIDOHYDROLASE PNCC"/>
    <property type="match status" value="1"/>
</dbReference>
<dbReference type="eggNOG" id="COG1546">
    <property type="taxonomic scope" value="Bacteria"/>
</dbReference>
<dbReference type="EMBL" id="CP003587">
    <property type="protein sequence ID" value="AGY59574.1"/>
    <property type="molecule type" value="Genomic_DNA"/>
</dbReference>
<protein>
    <recommendedName>
        <fullName evidence="1">CinA-like protein</fullName>
    </recommendedName>
</protein>
<organism evidence="4 5">
    <name type="scientific">Gloeobacter kilaueensis (strain ATCC BAA-2537 / CCAP 1431/1 / ULC 316 / JS1)</name>
    <dbReference type="NCBI Taxonomy" id="1183438"/>
    <lineage>
        <taxon>Bacteria</taxon>
        <taxon>Bacillati</taxon>
        <taxon>Cyanobacteriota</taxon>
        <taxon>Cyanophyceae</taxon>
        <taxon>Gloeobacterales</taxon>
        <taxon>Gloeobacteraceae</taxon>
        <taxon>Gloeobacter</taxon>
    </lineage>
</organism>
<dbReference type="SMART" id="SM00852">
    <property type="entry name" value="MoCF_biosynth"/>
    <property type="match status" value="1"/>
</dbReference>
<dbReference type="Gene3D" id="3.90.950.20">
    <property type="entry name" value="CinA-like"/>
    <property type="match status" value="1"/>
</dbReference>